<evidence type="ECO:0000313" key="2">
    <source>
        <dbReference type="EMBL" id="QEC47869.1"/>
    </source>
</evidence>
<dbReference type="AlphaFoldDB" id="A0A5B8U452"/>
<proteinExistence type="predicted"/>
<gene>
    <name evidence="2" type="ORF">FSW04_10000</name>
</gene>
<dbReference type="OrthoDB" id="5242506at2"/>
<dbReference type="Gene3D" id="3.10.180.10">
    <property type="entry name" value="2,3-Dihydroxybiphenyl 1,2-Dioxygenase, domain 1"/>
    <property type="match status" value="1"/>
</dbReference>
<dbReference type="PROSITE" id="PS51819">
    <property type="entry name" value="VOC"/>
    <property type="match status" value="1"/>
</dbReference>
<sequence>MLDHVGLEVSDLARSARFYDAVFARLGLRRVHDAPSAVAYGRHEPRFWIVQRGRPPAPGFGHVAVSASGRAAVDAAYAAAVEAGGRPDGPGGIPAPRPEYGPRYYAAYLLDPDGLRLEVVAGGH</sequence>
<dbReference type="PANTHER" id="PTHR35006:SF2">
    <property type="entry name" value="GLYOXALASE FAMILY PROTEIN (AFU_ORTHOLOGUE AFUA_5G14830)"/>
    <property type="match status" value="1"/>
</dbReference>
<dbReference type="InterPro" id="IPR037523">
    <property type="entry name" value="VOC_core"/>
</dbReference>
<dbReference type="EMBL" id="CP042430">
    <property type="protein sequence ID" value="QEC47869.1"/>
    <property type="molecule type" value="Genomic_DNA"/>
</dbReference>
<keyword evidence="3" id="KW-1185">Reference proteome</keyword>
<dbReference type="Pfam" id="PF00903">
    <property type="entry name" value="Glyoxalase"/>
    <property type="match status" value="1"/>
</dbReference>
<dbReference type="SUPFAM" id="SSF54593">
    <property type="entry name" value="Glyoxalase/Bleomycin resistance protein/Dihydroxybiphenyl dioxygenase"/>
    <property type="match status" value="1"/>
</dbReference>
<name>A0A5B8U452_9ACTN</name>
<protein>
    <submittedName>
        <fullName evidence="2">VOC family protein</fullName>
    </submittedName>
</protein>
<dbReference type="PANTHER" id="PTHR35006">
    <property type="entry name" value="GLYOXALASE FAMILY PROTEIN (AFU_ORTHOLOGUE AFUA_5G14830)"/>
    <property type="match status" value="1"/>
</dbReference>
<dbReference type="RefSeq" id="WP_146918811.1">
    <property type="nucleotide sequence ID" value="NZ_CP042430.1"/>
</dbReference>
<dbReference type="InterPro" id="IPR029068">
    <property type="entry name" value="Glyas_Bleomycin-R_OHBP_Dase"/>
</dbReference>
<dbReference type="InterPro" id="IPR004360">
    <property type="entry name" value="Glyas_Fos-R_dOase_dom"/>
</dbReference>
<evidence type="ECO:0000313" key="3">
    <source>
        <dbReference type="Proteomes" id="UP000321805"/>
    </source>
</evidence>
<accession>A0A5B8U452</accession>
<dbReference type="KEGG" id="bsol:FSW04_10000"/>
<evidence type="ECO:0000259" key="1">
    <source>
        <dbReference type="PROSITE" id="PS51819"/>
    </source>
</evidence>
<organism evidence="2 3">
    <name type="scientific">Baekduia soli</name>
    <dbReference type="NCBI Taxonomy" id="496014"/>
    <lineage>
        <taxon>Bacteria</taxon>
        <taxon>Bacillati</taxon>
        <taxon>Actinomycetota</taxon>
        <taxon>Thermoleophilia</taxon>
        <taxon>Solirubrobacterales</taxon>
        <taxon>Baekduiaceae</taxon>
        <taxon>Baekduia</taxon>
    </lineage>
</organism>
<feature type="domain" description="VOC" evidence="1">
    <location>
        <begin position="1"/>
        <end position="122"/>
    </location>
</feature>
<reference evidence="2 3" key="1">
    <citation type="journal article" date="2018" name="J. Microbiol.">
        <title>Baekduia soli gen. nov., sp. nov., a novel bacterium isolated from the soil of Baekdu Mountain and proposal of a novel family name, Baekduiaceae fam. nov.</title>
        <authorList>
            <person name="An D.S."/>
            <person name="Siddiqi M.Z."/>
            <person name="Kim K.H."/>
            <person name="Yu H.S."/>
            <person name="Im W.T."/>
        </authorList>
    </citation>
    <scope>NUCLEOTIDE SEQUENCE [LARGE SCALE GENOMIC DNA]</scope>
    <source>
        <strain evidence="2 3">BR7-21</strain>
    </source>
</reference>
<dbReference type="Proteomes" id="UP000321805">
    <property type="component" value="Chromosome"/>
</dbReference>